<evidence type="ECO:0000256" key="1">
    <source>
        <dbReference type="ARBA" id="ARBA00004141"/>
    </source>
</evidence>
<reference evidence="6 7" key="1">
    <citation type="submission" date="2020-08" db="EMBL/GenBank/DDBJ databases">
        <title>Genomic Encyclopedia of Type Strains, Phase III (KMG-III): the genomes of soil and plant-associated and newly described type strains.</title>
        <authorList>
            <person name="Whitman W."/>
        </authorList>
    </citation>
    <scope>NUCLEOTIDE SEQUENCE [LARGE SCALE GENOMIC DNA]</scope>
    <source>
        <strain evidence="6 7">CECT 3271</strain>
    </source>
</reference>
<feature type="transmembrane region" description="Helical" evidence="5">
    <location>
        <begin position="12"/>
        <end position="31"/>
    </location>
</feature>
<sequence length="118" mass="12310">MSSADIVVGEGIGTAILIPFGAGVVAAVVLNHSKAKDAGWVVIAPGWGFGVMAGAYTAAPLSGGARHRCVERPRRAEVPLAEGRRVAPAMEASVRGRAYRNWRRAVDKSLGWTQDGDG</sequence>
<proteinExistence type="predicted"/>
<dbReference type="EMBL" id="JACJIE010000021">
    <property type="protein sequence ID" value="MBA8947451.1"/>
    <property type="molecule type" value="Genomic_DNA"/>
</dbReference>
<gene>
    <name evidence="6" type="ORF">FHS33_005919</name>
</gene>
<protein>
    <submittedName>
        <fullName evidence="6">Uncharacterized protein</fullName>
    </submittedName>
</protein>
<dbReference type="GO" id="GO:0016020">
    <property type="term" value="C:membrane"/>
    <property type="evidence" value="ECO:0007669"/>
    <property type="project" value="UniProtKB-SubCell"/>
</dbReference>
<evidence type="ECO:0000256" key="3">
    <source>
        <dbReference type="ARBA" id="ARBA00022989"/>
    </source>
</evidence>
<keyword evidence="4 5" id="KW-0472">Membrane</keyword>
<dbReference type="AlphaFoldDB" id="A0AA40SJ37"/>
<feature type="transmembrane region" description="Helical" evidence="5">
    <location>
        <begin position="38"/>
        <end position="59"/>
    </location>
</feature>
<comment type="caution">
    <text evidence="6">The sequence shown here is derived from an EMBL/GenBank/DDBJ whole genome shotgun (WGS) entry which is preliminary data.</text>
</comment>
<evidence type="ECO:0000313" key="6">
    <source>
        <dbReference type="EMBL" id="MBA8947451.1"/>
    </source>
</evidence>
<dbReference type="Gene3D" id="1.20.1080.10">
    <property type="entry name" value="Glycerol uptake facilitator protein"/>
    <property type="match status" value="1"/>
</dbReference>
<keyword evidence="2 5" id="KW-0812">Transmembrane</keyword>
<dbReference type="Proteomes" id="UP000530412">
    <property type="component" value="Unassembled WGS sequence"/>
</dbReference>
<dbReference type="InterPro" id="IPR023271">
    <property type="entry name" value="Aquaporin-like"/>
</dbReference>
<dbReference type="SUPFAM" id="SSF81338">
    <property type="entry name" value="Aquaporin-like"/>
    <property type="match status" value="1"/>
</dbReference>
<accession>A0AA40SJ37</accession>
<evidence type="ECO:0000313" key="7">
    <source>
        <dbReference type="Proteomes" id="UP000530412"/>
    </source>
</evidence>
<evidence type="ECO:0000256" key="5">
    <source>
        <dbReference type="SAM" id="Phobius"/>
    </source>
</evidence>
<keyword evidence="3 5" id="KW-1133">Transmembrane helix</keyword>
<name>A0AA40SJ37_9ACTN</name>
<evidence type="ECO:0000256" key="2">
    <source>
        <dbReference type="ARBA" id="ARBA00022692"/>
    </source>
</evidence>
<evidence type="ECO:0000256" key="4">
    <source>
        <dbReference type="ARBA" id="ARBA00023136"/>
    </source>
</evidence>
<comment type="subcellular location">
    <subcellularLocation>
        <location evidence="1">Membrane</location>
        <topology evidence="1">Multi-pass membrane protein</topology>
    </subcellularLocation>
</comment>
<organism evidence="6 7">
    <name type="scientific">Streptomyces calvus</name>
    <dbReference type="NCBI Taxonomy" id="67282"/>
    <lineage>
        <taxon>Bacteria</taxon>
        <taxon>Bacillati</taxon>
        <taxon>Actinomycetota</taxon>
        <taxon>Actinomycetes</taxon>
        <taxon>Kitasatosporales</taxon>
        <taxon>Streptomycetaceae</taxon>
        <taxon>Streptomyces</taxon>
    </lineage>
</organism>